<keyword evidence="4 6" id="KW-1133">Transmembrane helix</keyword>
<evidence type="ECO:0000256" key="1">
    <source>
        <dbReference type="ARBA" id="ARBA00004651"/>
    </source>
</evidence>
<dbReference type="InterPro" id="IPR010432">
    <property type="entry name" value="RDD"/>
</dbReference>
<dbReference type="Proteomes" id="UP000318521">
    <property type="component" value="Unassembled WGS sequence"/>
</dbReference>
<protein>
    <submittedName>
        <fullName evidence="8">RDD family protein</fullName>
    </submittedName>
</protein>
<evidence type="ECO:0000256" key="5">
    <source>
        <dbReference type="ARBA" id="ARBA00023136"/>
    </source>
</evidence>
<evidence type="ECO:0000313" key="8">
    <source>
        <dbReference type="EMBL" id="TSB46534.1"/>
    </source>
</evidence>
<keyword evidence="5 6" id="KW-0472">Membrane</keyword>
<reference evidence="8 9" key="1">
    <citation type="submission" date="2019-07" db="EMBL/GenBank/DDBJ databases">
        <authorList>
            <person name="Park Y.J."/>
            <person name="Jeong S.E."/>
            <person name="Jung H.S."/>
        </authorList>
    </citation>
    <scope>NUCLEOTIDE SEQUENCE [LARGE SCALE GENOMIC DNA]</scope>
    <source>
        <strain evidence="9">P16(2019)</strain>
    </source>
</reference>
<dbReference type="PANTHER" id="PTHR36115:SF4">
    <property type="entry name" value="MEMBRANE PROTEIN"/>
    <property type="match status" value="1"/>
</dbReference>
<keyword evidence="2" id="KW-1003">Cell membrane</keyword>
<dbReference type="RefSeq" id="WP_143848431.1">
    <property type="nucleotide sequence ID" value="NZ_VLXZ01000005.1"/>
</dbReference>
<evidence type="ECO:0000313" key="9">
    <source>
        <dbReference type="Proteomes" id="UP000318521"/>
    </source>
</evidence>
<sequence length="170" mass="19179">MYASFLNRLKAFILDYILIFLYLVLLAIINVFLFPSLQNLFSGSLIIAQLTGFLMVTLPVSIYFIVSDSKIVGQSFGKKKIGIRVVGPNGKPASVLRSTCRIILKFLPWELSHFLVYRLAYIGDGAVPVAYYLIGGLIYLLMFIYIGTAIFTKKKQSLYDQLTKTFVVKN</sequence>
<organism evidence="8 9">
    <name type="scientific">Alkalicoccobacillus porphyridii</name>
    <dbReference type="NCBI Taxonomy" id="2597270"/>
    <lineage>
        <taxon>Bacteria</taxon>
        <taxon>Bacillati</taxon>
        <taxon>Bacillota</taxon>
        <taxon>Bacilli</taxon>
        <taxon>Bacillales</taxon>
        <taxon>Bacillaceae</taxon>
        <taxon>Alkalicoccobacillus</taxon>
    </lineage>
</organism>
<evidence type="ECO:0000256" key="4">
    <source>
        <dbReference type="ARBA" id="ARBA00022989"/>
    </source>
</evidence>
<evidence type="ECO:0000259" key="7">
    <source>
        <dbReference type="Pfam" id="PF06271"/>
    </source>
</evidence>
<keyword evidence="9" id="KW-1185">Reference proteome</keyword>
<evidence type="ECO:0000256" key="3">
    <source>
        <dbReference type="ARBA" id="ARBA00022692"/>
    </source>
</evidence>
<keyword evidence="3 6" id="KW-0812">Transmembrane</keyword>
<dbReference type="OrthoDB" id="1450430at2"/>
<evidence type="ECO:0000256" key="2">
    <source>
        <dbReference type="ARBA" id="ARBA00022475"/>
    </source>
</evidence>
<dbReference type="AlphaFoldDB" id="A0A553ZYM0"/>
<feature type="transmembrane region" description="Helical" evidence="6">
    <location>
        <begin position="12"/>
        <end position="34"/>
    </location>
</feature>
<dbReference type="Pfam" id="PF06271">
    <property type="entry name" value="RDD"/>
    <property type="match status" value="1"/>
</dbReference>
<comment type="caution">
    <text evidence="8">The sequence shown here is derived from an EMBL/GenBank/DDBJ whole genome shotgun (WGS) entry which is preliminary data.</text>
</comment>
<dbReference type="PANTHER" id="PTHR36115">
    <property type="entry name" value="PROLINE-RICH ANTIGEN HOMOLOG-RELATED"/>
    <property type="match status" value="1"/>
</dbReference>
<name>A0A553ZYM0_9BACI</name>
<comment type="subcellular location">
    <subcellularLocation>
        <location evidence="1">Cell membrane</location>
        <topology evidence="1">Multi-pass membrane protein</topology>
    </subcellularLocation>
</comment>
<gene>
    <name evidence="8" type="ORF">FN960_09215</name>
</gene>
<evidence type="ECO:0000256" key="6">
    <source>
        <dbReference type="SAM" id="Phobius"/>
    </source>
</evidence>
<feature type="transmembrane region" description="Helical" evidence="6">
    <location>
        <begin position="46"/>
        <end position="66"/>
    </location>
</feature>
<dbReference type="EMBL" id="VLXZ01000005">
    <property type="protein sequence ID" value="TSB46534.1"/>
    <property type="molecule type" value="Genomic_DNA"/>
</dbReference>
<proteinExistence type="predicted"/>
<feature type="domain" description="RDD" evidence="7">
    <location>
        <begin position="2"/>
        <end position="163"/>
    </location>
</feature>
<dbReference type="InterPro" id="IPR051791">
    <property type="entry name" value="Pra-immunoreactive"/>
</dbReference>
<accession>A0A553ZYM0</accession>
<dbReference type="GO" id="GO:0005886">
    <property type="term" value="C:plasma membrane"/>
    <property type="evidence" value="ECO:0007669"/>
    <property type="project" value="UniProtKB-SubCell"/>
</dbReference>
<feature type="transmembrane region" description="Helical" evidence="6">
    <location>
        <begin position="129"/>
        <end position="151"/>
    </location>
</feature>